<sequence>MFICLFGDYKAIGTNLYDFKKFLSFDNLIYVVNLLVAYIFLNEVRDSQINKFLFNLFFSLFMIFVTMFIIQAFTKAAAQANFIFITVYMEICFIVGIFFLFSGKVKIAFYSISLLFLYLFNTYSFYNQNIIINSSVKVIMSNGAVNKGFMISNEFLYYVILFLVGIIVLLEIFSIVINLRNSNR</sequence>
<gene>
    <name evidence="2" type="ORF">F7310_05055</name>
</gene>
<keyword evidence="1" id="KW-0812">Transmembrane</keyword>
<keyword evidence="3" id="KW-1185">Reference proteome</keyword>
<reference evidence="2 3" key="1">
    <citation type="journal article" date="2016" name="Appl. Environ. Microbiol.">
        <title>Whole genome relationships among Francisella bacteria of diverse origin define new species and provide specific regions for detection.</title>
        <authorList>
            <person name="Challacombe J.F."/>
            <person name="Petersen J.M."/>
            <person name="Gallegos-Graves V."/>
            <person name="Hodge D."/>
            <person name="Pillai S."/>
            <person name="Kuske C.R."/>
        </authorList>
    </citation>
    <scope>NUCLEOTIDE SEQUENCE [LARGE SCALE GENOMIC DNA]</scope>
    <source>
        <strain evidence="3">TX07-7310</strain>
    </source>
</reference>
<protein>
    <submittedName>
        <fullName evidence="2">Uncharacterized protein</fullName>
    </submittedName>
</protein>
<feature type="transmembrane region" description="Helical" evidence="1">
    <location>
        <begin position="22"/>
        <end position="41"/>
    </location>
</feature>
<dbReference type="KEGG" id="frx:F7310_05055"/>
<feature type="transmembrane region" description="Helical" evidence="1">
    <location>
        <begin position="155"/>
        <end position="179"/>
    </location>
</feature>
<evidence type="ECO:0000256" key="1">
    <source>
        <dbReference type="SAM" id="Phobius"/>
    </source>
</evidence>
<evidence type="ECO:0000313" key="3">
    <source>
        <dbReference type="Proteomes" id="UP000184222"/>
    </source>
</evidence>
<feature type="transmembrane region" description="Helical" evidence="1">
    <location>
        <begin position="53"/>
        <end position="74"/>
    </location>
</feature>
<name>A0A1L4BSE3_9GAMM</name>
<dbReference type="AlphaFoldDB" id="A0A1L4BSE3"/>
<proteinExistence type="predicted"/>
<accession>A0A1L4BSE3</accession>
<dbReference type="Proteomes" id="UP000184222">
    <property type="component" value="Chromosome"/>
</dbReference>
<evidence type="ECO:0000313" key="2">
    <source>
        <dbReference type="EMBL" id="API86763.1"/>
    </source>
</evidence>
<keyword evidence="1" id="KW-1133">Transmembrane helix</keyword>
<feature type="transmembrane region" description="Helical" evidence="1">
    <location>
        <begin position="107"/>
        <end position="126"/>
    </location>
</feature>
<feature type="transmembrane region" description="Helical" evidence="1">
    <location>
        <begin position="80"/>
        <end position="100"/>
    </location>
</feature>
<organism evidence="2 3">
    <name type="scientific">Francisella uliginis</name>
    <dbReference type="NCBI Taxonomy" id="573570"/>
    <lineage>
        <taxon>Bacteria</taxon>
        <taxon>Pseudomonadati</taxon>
        <taxon>Pseudomonadota</taxon>
        <taxon>Gammaproteobacteria</taxon>
        <taxon>Thiotrichales</taxon>
        <taxon>Francisellaceae</taxon>
        <taxon>Francisella</taxon>
    </lineage>
</organism>
<dbReference type="EMBL" id="CP016796">
    <property type="protein sequence ID" value="API86763.1"/>
    <property type="molecule type" value="Genomic_DNA"/>
</dbReference>
<keyword evidence="1" id="KW-0472">Membrane</keyword>